<comment type="caution">
    <text evidence="2">The sequence shown here is derived from an EMBL/GenBank/DDBJ whole genome shotgun (WGS) entry which is preliminary data.</text>
</comment>
<dbReference type="AlphaFoldDB" id="A0A9Q3DXQ5"/>
<reference evidence="2" key="1">
    <citation type="submission" date="2021-03" db="EMBL/GenBank/DDBJ databases">
        <title>Draft genome sequence of rust myrtle Austropuccinia psidii MF-1, a brazilian biotype.</title>
        <authorList>
            <person name="Quecine M.C."/>
            <person name="Pachon D.M.R."/>
            <person name="Bonatelli M.L."/>
            <person name="Correr F.H."/>
            <person name="Franceschini L.M."/>
            <person name="Leite T.F."/>
            <person name="Margarido G.R.A."/>
            <person name="Almeida C.A."/>
            <person name="Ferrarezi J.A."/>
            <person name="Labate C.A."/>
        </authorList>
    </citation>
    <scope>NUCLEOTIDE SEQUENCE</scope>
    <source>
        <strain evidence="2">MF-1</strain>
    </source>
</reference>
<evidence type="ECO:0000313" key="3">
    <source>
        <dbReference type="Proteomes" id="UP000765509"/>
    </source>
</evidence>
<dbReference type="EMBL" id="AVOT02022562">
    <property type="protein sequence ID" value="MBW0512055.1"/>
    <property type="molecule type" value="Genomic_DNA"/>
</dbReference>
<name>A0A9Q3DXQ5_9BASI</name>
<evidence type="ECO:0000313" key="2">
    <source>
        <dbReference type="EMBL" id="MBW0512055.1"/>
    </source>
</evidence>
<feature type="region of interest" description="Disordered" evidence="1">
    <location>
        <begin position="1"/>
        <end position="107"/>
    </location>
</feature>
<sequence>MASEACRPLSMGPLGPFWPKYNETKRGQPPAPKPQVGSPEPILAPNLNIPKNGQKDPRTKIGKEPHFGHLSTSGLQKPPDQDQQDSPLSSGEELSFTKGFRHGAYMV</sequence>
<organism evidence="2 3">
    <name type="scientific">Austropuccinia psidii MF-1</name>
    <dbReference type="NCBI Taxonomy" id="1389203"/>
    <lineage>
        <taxon>Eukaryota</taxon>
        <taxon>Fungi</taxon>
        <taxon>Dikarya</taxon>
        <taxon>Basidiomycota</taxon>
        <taxon>Pucciniomycotina</taxon>
        <taxon>Pucciniomycetes</taxon>
        <taxon>Pucciniales</taxon>
        <taxon>Sphaerophragmiaceae</taxon>
        <taxon>Austropuccinia</taxon>
    </lineage>
</organism>
<evidence type="ECO:0000256" key="1">
    <source>
        <dbReference type="SAM" id="MobiDB-lite"/>
    </source>
</evidence>
<accession>A0A9Q3DXQ5</accession>
<dbReference type="Proteomes" id="UP000765509">
    <property type="component" value="Unassembled WGS sequence"/>
</dbReference>
<gene>
    <name evidence="2" type="ORF">O181_051770</name>
</gene>
<proteinExistence type="predicted"/>
<feature type="compositionally biased region" description="Basic and acidic residues" evidence="1">
    <location>
        <begin position="53"/>
        <end position="67"/>
    </location>
</feature>
<protein>
    <submittedName>
        <fullName evidence="2">Uncharacterized protein</fullName>
    </submittedName>
</protein>
<keyword evidence="3" id="KW-1185">Reference proteome</keyword>